<comment type="caution">
    <text evidence="1">The sequence shown here is derived from an EMBL/GenBank/DDBJ whole genome shotgun (WGS) entry which is preliminary data.</text>
</comment>
<dbReference type="EMBL" id="LAZR01045512">
    <property type="protein sequence ID" value="KKK98698.1"/>
    <property type="molecule type" value="Genomic_DNA"/>
</dbReference>
<protein>
    <submittedName>
        <fullName evidence="1">Uncharacterized protein</fullName>
    </submittedName>
</protein>
<reference evidence="1" key="1">
    <citation type="journal article" date="2015" name="Nature">
        <title>Complex archaea that bridge the gap between prokaryotes and eukaryotes.</title>
        <authorList>
            <person name="Spang A."/>
            <person name="Saw J.H."/>
            <person name="Jorgensen S.L."/>
            <person name="Zaremba-Niedzwiedzka K."/>
            <person name="Martijn J."/>
            <person name="Lind A.E."/>
            <person name="van Eijk R."/>
            <person name="Schleper C."/>
            <person name="Guy L."/>
            <person name="Ettema T.J."/>
        </authorList>
    </citation>
    <scope>NUCLEOTIDE SEQUENCE</scope>
</reference>
<gene>
    <name evidence="1" type="ORF">LCGC14_2640150</name>
</gene>
<evidence type="ECO:0000313" key="1">
    <source>
        <dbReference type="EMBL" id="KKK98698.1"/>
    </source>
</evidence>
<name>A0A0F8ZXX3_9ZZZZ</name>
<sequence length="48" mass="5493">MILDLIISPLAQIALDRLVVHLNCSVDDIVSKAILNYQQYLEICEDDY</sequence>
<accession>A0A0F8ZXX3</accession>
<organism evidence="1">
    <name type="scientific">marine sediment metagenome</name>
    <dbReference type="NCBI Taxonomy" id="412755"/>
    <lineage>
        <taxon>unclassified sequences</taxon>
        <taxon>metagenomes</taxon>
        <taxon>ecological metagenomes</taxon>
    </lineage>
</organism>
<dbReference type="AlphaFoldDB" id="A0A0F8ZXX3"/>
<proteinExistence type="predicted"/>